<evidence type="ECO:0000256" key="7">
    <source>
        <dbReference type="ARBA" id="ARBA00022777"/>
    </source>
</evidence>
<feature type="domain" description="Histidine kinase" evidence="13">
    <location>
        <begin position="159"/>
        <end position="375"/>
    </location>
</feature>
<dbReference type="CDD" id="cd00075">
    <property type="entry name" value="HATPase"/>
    <property type="match status" value="1"/>
</dbReference>
<keyword evidence="12" id="KW-1133">Transmembrane helix</keyword>
<keyword evidence="6" id="KW-0808">Transferase</keyword>
<dbReference type="InterPro" id="IPR003661">
    <property type="entry name" value="HisK_dim/P_dom"/>
</dbReference>
<comment type="subcellular location">
    <subcellularLocation>
        <location evidence="3">Cell membrane</location>
    </subcellularLocation>
</comment>
<dbReference type="InterPro" id="IPR036097">
    <property type="entry name" value="HisK_dim/P_sf"/>
</dbReference>
<dbReference type="PRINTS" id="PR00344">
    <property type="entry name" value="BCTRLSENSOR"/>
</dbReference>
<dbReference type="InterPro" id="IPR003594">
    <property type="entry name" value="HATPase_dom"/>
</dbReference>
<evidence type="ECO:0000313" key="15">
    <source>
        <dbReference type="Proteomes" id="UP000663792"/>
    </source>
</evidence>
<dbReference type="GO" id="GO:0005886">
    <property type="term" value="C:plasma membrane"/>
    <property type="evidence" value="ECO:0007669"/>
    <property type="project" value="UniProtKB-SubCell"/>
</dbReference>
<dbReference type="InterPro" id="IPR004358">
    <property type="entry name" value="Sig_transdc_His_kin-like_C"/>
</dbReference>
<accession>A0A939BXZ4</accession>
<keyword evidence="15" id="KW-1185">Reference proteome</keyword>
<dbReference type="GO" id="GO:0000155">
    <property type="term" value="F:phosphorelay sensor kinase activity"/>
    <property type="evidence" value="ECO:0007669"/>
    <property type="project" value="InterPro"/>
</dbReference>
<dbReference type="Proteomes" id="UP000663792">
    <property type="component" value="Unassembled WGS sequence"/>
</dbReference>
<dbReference type="GO" id="GO:0005509">
    <property type="term" value="F:calcium ion binding"/>
    <property type="evidence" value="ECO:0007669"/>
    <property type="project" value="UniProtKB-ARBA"/>
</dbReference>
<evidence type="ECO:0000256" key="10">
    <source>
        <dbReference type="ARBA" id="ARBA00039401"/>
    </source>
</evidence>
<dbReference type="FunFam" id="1.10.287.130:FF:000001">
    <property type="entry name" value="Two-component sensor histidine kinase"/>
    <property type="match status" value="1"/>
</dbReference>
<dbReference type="RefSeq" id="WP_205259490.1">
    <property type="nucleotide sequence ID" value="NZ_JAERWK010000006.1"/>
</dbReference>
<dbReference type="Gene3D" id="1.10.287.130">
    <property type="match status" value="1"/>
</dbReference>
<dbReference type="PANTHER" id="PTHR45453:SF1">
    <property type="entry name" value="PHOSPHATE REGULON SENSOR PROTEIN PHOR"/>
    <property type="match status" value="1"/>
</dbReference>
<dbReference type="PANTHER" id="PTHR45453">
    <property type="entry name" value="PHOSPHATE REGULON SENSOR PROTEIN PHOR"/>
    <property type="match status" value="1"/>
</dbReference>
<dbReference type="Pfam" id="PF02518">
    <property type="entry name" value="HATPase_c"/>
    <property type="match status" value="1"/>
</dbReference>
<evidence type="ECO:0000256" key="1">
    <source>
        <dbReference type="ARBA" id="ARBA00000085"/>
    </source>
</evidence>
<evidence type="ECO:0000256" key="6">
    <source>
        <dbReference type="ARBA" id="ARBA00022679"/>
    </source>
</evidence>
<dbReference type="Gene3D" id="3.30.565.10">
    <property type="entry name" value="Histidine kinase-like ATPase, C-terminal domain"/>
    <property type="match status" value="1"/>
</dbReference>
<name>A0A939BXZ4_9ACTN</name>
<keyword evidence="8" id="KW-0902">Two-component regulatory system</keyword>
<feature type="transmembrane region" description="Helical" evidence="12">
    <location>
        <begin position="6"/>
        <end position="28"/>
    </location>
</feature>
<dbReference type="SUPFAM" id="SSF47384">
    <property type="entry name" value="Homodimeric domain of signal transducing histidine kinase"/>
    <property type="match status" value="1"/>
</dbReference>
<keyword evidence="9 12" id="KW-0472">Membrane</keyword>
<comment type="cofactor">
    <cofactor evidence="2">
        <name>a divalent metal cation</name>
        <dbReference type="ChEBI" id="CHEBI:60240"/>
    </cofactor>
</comment>
<evidence type="ECO:0000256" key="11">
    <source>
        <dbReference type="SAM" id="MobiDB-lite"/>
    </source>
</evidence>
<evidence type="ECO:0000256" key="5">
    <source>
        <dbReference type="ARBA" id="ARBA00022553"/>
    </source>
</evidence>
<evidence type="ECO:0000256" key="2">
    <source>
        <dbReference type="ARBA" id="ARBA00001968"/>
    </source>
</evidence>
<keyword evidence="12" id="KW-0812">Transmembrane</keyword>
<gene>
    <name evidence="14" type="ORF">JL106_04420</name>
</gene>
<comment type="catalytic activity">
    <reaction evidence="1">
        <text>ATP + protein L-histidine = ADP + protein N-phospho-L-histidine.</text>
        <dbReference type="EC" id="2.7.13.3"/>
    </reaction>
</comment>
<proteinExistence type="predicted"/>
<dbReference type="EC" id="2.7.13.3" evidence="4"/>
<evidence type="ECO:0000256" key="12">
    <source>
        <dbReference type="SAM" id="Phobius"/>
    </source>
</evidence>
<evidence type="ECO:0000256" key="8">
    <source>
        <dbReference type="ARBA" id="ARBA00023012"/>
    </source>
</evidence>
<dbReference type="EMBL" id="JAERWK010000006">
    <property type="protein sequence ID" value="MBM9466525.1"/>
    <property type="molecule type" value="Genomic_DNA"/>
</dbReference>
<evidence type="ECO:0000256" key="9">
    <source>
        <dbReference type="ARBA" id="ARBA00023136"/>
    </source>
</evidence>
<protein>
    <recommendedName>
        <fullName evidence="10">Sensor-like histidine kinase SenX3</fullName>
        <ecNumber evidence="4">2.7.13.3</ecNumber>
    </recommendedName>
</protein>
<dbReference type="FunFam" id="3.30.565.10:FF:000006">
    <property type="entry name" value="Sensor histidine kinase WalK"/>
    <property type="match status" value="1"/>
</dbReference>
<dbReference type="InterPro" id="IPR050351">
    <property type="entry name" value="BphY/WalK/GraS-like"/>
</dbReference>
<dbReference type="Pfam" id="PF00512">
    <property type="entry name" value="HisKA"/>
    <property type="match status" value="1"/>
</dbReference>
<dbReference type="SMART" id="SM00388">
    <property type="entry name" value="HisKA"/>
    <property type="match status" value="1"/>
</dbReference>
<evidence type="ECO:0000259" key="13">
    <source>
        <dbReference type="PROSITE" id="PS50109"/>
    </source>
</evidence>
<dbReference type="InterPro" id="IPR005467">
    <property type="entry name" value="His_kinase_dom"/>
</dbReference>
<comment type="caution">
    <text evidence="14">The sequence shown here is derived from an EMBL/GenBank/DDBJ whole genome shotgun (WGS) entry which is preliminary data.</text>
</comment>
<evidence type="ECO:0000256" key="4">
    <source>
        <dbReference type="ARBA" id="ARBA00012438"/>
    </source>
</evidence>
<dbReference type="SMART" id="SM00387">
    <property type="entry name" value="HATPase_c"/>
    <property type="match status" value="1"/>
</dbReference>
<sequence length="411" mass="43551">MQLLSVLGYVLVAVVGVAVGWLVCAMVMRRAEAEREQAWRQPTVTDHVLAAAEAGYVVIGENRRVLLSNGRAEELGVLRHGVPIVEVVDAAEQVAILDEPVHLTIKDLEAAQAFGHPRGPARTVQVTACPFREGSVLVTAHDDTTTTKVESVRRDFLANVSHELKTPVGAISLLSEAAADGADDPDAVRGFAVQLAKESARLSALVNELITLSRLESADTVPELAAVEIDGVIDETLNRVRTAASMGGIDLASDPRSGLLVRGDRGMLVTALTNLVDNAVHYSPSGTQVSVSRSRRAGVVTISVTDRGVGIPVELQERVFERFFRVDPARSRITGGTGLGLSIVKHIANAHGGRVTLWSRPGTGSTFSLELTALDRTPAEANRPSTGTRQPRGGSDRPSGDLAGSRSRGAQ</sequence>
<reference evidence="14" key="1">
    <citation type="submission" date="2021-01" db="EMBL/GenBank/DDBJ databases">
        <title>YIM 132084 draft genome.</title>
        <authorList>
            <person name="An D."/>
        </authorList>
    </citation>
    <scope>NUCLEOTIDE SEQUENCE</scope>
    <source>
        <strain evidence="14">YIM 132084</strain>
    </source>
</reference>
<organism evidence="14 15">
    <name type="scientific">Nakamurella leprariae</name>
    <dbReference type="NCBI Taxonomy" id="2803911"/>
    <lineage>
        <taxon>Bacteria</taxon>
        <taxon>Bacillati</taxon>
        <taxon>Actinomycetota</taxon>
        <taxon>Actinomycetes</taxon>
        <taxon>Nakamurellales</taxon>
        <taxon>Nakamurellaceae</taxon>
        <taxon>Nakamurella</taxon>
    </lineage>
</organism>
<feature type="region of interest" description="Disordered" evidence="11">
    <location>
        <begin position="373"/>
        <end position="411"/>
    </location>
</feature>
<evidence type="ECO:0000256" key="3">
    <source>
        <dbReference type="ARBA" id="ARBA00004236"/>
    </source>
</evidence>
<dbReference type="GO" id="GO:0004721">
    <property type="term" value="F:phosphoprotein phosphatase activity"/>
    <property type="evidence" value="ECO:0007669"/>
    <property type="project" value="TreeGrafter"/>
</dbReference>
<keyword evidence="7 14" id="KW-0418">Kinase</keyword>
<evidence type="ECO:0000313" key="14">
    <source>
        <dbReference type="EMBL" id="MBM9466525.1"/>
    </source>
</evidence>
<dbReference type="AlphaFoldDB" id="A0A939BXZ4"/>
<dbReference type="CDD" id="cd00082">
    <property type="entry name" value="HisKA"/>
    <property type="match status" value="1"/>
</dbReference>
<dbReference type="SUPFAM" id="SSF55874">
    <property type="entry name" value="ATPase domain of HSP90 chaperone/DNA topoisomerase II/histidine kinase"/>
    <property type="match status" value="1"/>
</dbReference>
<dbReference type="InterPro" id="IPR036890">
    <property type="entry name" value="HATPase_C_sf"/>
</dbReference>
<keyword evidence="5" id="KW-0597">Phosphoprotein</keyword>
<dbReference type="PROSITE" id="PS50109">
    <property type="entry name" value="HIS_KIN"/>
    <property type="match status" value="1"/>
</dbReference>
<dbReference type="GO" id="GO:0016036">
    <property type="term" value="P:cellular response to phosphate starvation"/>
    <property type="evidence" value="ECO:0007669"/>
    <property type="project" value="TreeGrafter"/>
</dbReference>